<dbReference type="PROSITE" id="PS51718">
    <property type="entry name" value="G_DYNAMIN_2"/>
    <property type="match status" value="1"/>
</dbReference>
<dbReference type="GO" id="GO:0005874">
    <property type="term" value="C:microtubule"/>
    <property type="evidence" value="ECO:0007669"/>
    <property type="project" value="TreeGrafter"/>
</dbReference>
<dbReference type="GO" id="GO:0016020">
    <property type="term" value="C:membrane"/>
    <property type="evidence" value="ECO:0007669"/>
    <property type="project" value="TreeGrafter"/>
</dbReference>
<dbReference type="PRINTS" id="PR00195">
    <property type="entry name" value="DYNAMIN"/>
</dbReference>
<sequence>MAGPVDTPSQIPQTPPQTATKSPNNLDPKDNEHLLGKSPADSGVWDMSGNSVRSPSPSTPGRVDVEVDSDEEGSFWQSAQTLAAQKTFPKDTVVEETSVKVGKAVDVEVMPEDPFDNPHNRILFDAIDKLQSFGSRGLRTPQLVIVGGQSSGKSSLLQSLTGIPFPVNSGCCTRWPTRIVSRRTGPGSKDSFRISIEPPDVNVPGMEPASEDISSYSHQGNTLTKDEFVKTIDEVSDRMGISPGTGRGAKNFASEVFKIELSGPNRSYFSILDLPGTFNNSVNVNKQDPFQVEAMIIEYMKNPDNIVICVLDAPTDFVRQDAFTLASKYVSDQERLVGVFTKCDMIQNEPDAAKEIVDIATNHSLSDSSHLRKGWFLVRNRAGKDGDSFDLKAAEESLFSTAPWNRAPQNRLGSTALKTYLGHVLSSKIRGCFPELCAEIEASLNQKLEEKHGLGEPRDTTFAKRQYASNTVKKFEELARSALEHPEELPEAVTPLLWEVAELNKGLDNFLRAKGGKWDFEDANVDPFSKIAEALGQKPQHSPTSQVASKVSASLDKRYPESSSVQDSEDLMETIEEQLARHQAAQLPGIVNPIVYRIMYQMQVEKWEMITQRHLHLVGETIQRCYASILDFITPSHTEPNTLRTELQGVLTRFLNETYEVAQAQREHACRNETNCKRLLTTDPKFGEQVLGWRQLRFFKATRAAQIYDLSDVAHLSAFVNYFQLAHPSLEKNMIHDVHDVLKVYYKIALDAFIEHMTRRIVEDFVNNENGPIRGLNKDWVLGLNDEDLNTLCREDERIVERRSVLGSEIERLRRALAIVDKARQQTAGLEKY</sequence>
<keyword evidence="7" id="KW-1185">Reference proteome</keyword>
<dbReference type="InterPro" id="IPR027417">
    <property type="entry name" value="P-loop_NTPase"/>
</dbReference>
<dbReference type="Gene3D" id="1.20.120.1240">
    <property type="entry name" value="Dynamin, middle domain"/>
    <property type="match status" value="1"/>
</dbReference>
<dbReference type="Pfam" id="PF01031">
    <property type="entry name" value="Dynamin_M"/>
    <property type="match status" value="1"/>
</dbReference>
<protein>
    <recommendedName>
        <fullName evidence="8">GED domain-containing protein</fullName>
    </recommendedName>
</protein>
<dbReference type="EMBL" id="NKUJ01000487">
    <property type="protein sequence ID" value="RMJ03736.1"/>
    <property type="molecule type" value="Genomic_DNA"/>
</dbReference>
<dbReference type="GO" id="GO:0005525">
    <property type="term" value="F:GTP binding"/>
    <property type="evidence" value="ECO:0007669"/>
    <property type="project" value="InterPro"/>
</dbReference>
<dbReference type="GO" id="GO:0008017">
    <property type="term" value="F:microtubule binding"/>
    <property type="evidence" value="ECO:0007669"/>
    <property type="project" value="TreeGrafter"/>
</dbReference>
<evidence type="ECO:0000259" key="5">
    <source>
        <dbReference type="PROSITE" id="PS51718"/>
    </source>
</evidence>
<dbReference type="CDD" id="cd08771">
    <property type="entry name" value="DLP_1"/>
    <property type="match status" value="1"/>
</dbReference>
<feature type="region of interest" description="Disordered" evidence="3">
    <location>
        <begin position="182"/>
        <end position="203"/>
    </location>
</feature>
<evidence type="ECO:0008006" key="8">
    <source>
        <dbReference type="Google" id="ProtNLM"/>
    </source>
</evidence>
<dbReference type="InterPro" id="IPR001401">
    <property type="entry name" value="Dynamin_GTPase"/>
</dbReference>
<evidence type="ECO:0000313" key="7">
    <source>
        <dbReference type="Proteomes" id="UP000277212"/>
    </source>
</evidence>
<dbReference type="GO" id="GO:0003924">
    <property type="term" value="F:GTPase activity"/>
    <property type="evidence" value="ECO:0007669"/>
    <property type="project" value="InterPro"/>
</dbReference>
<dbReference type="GO" id="GO:0005739">
    <property type="term" value="C:mitochondrion"/>
    <property type="evidence" value="ECO:0007669"/>
    <property type="project" value="TreeGrafter"/>
</dbReference>
<evidence type="ECO:0000256" key="2">
    <source>
        <dbReference type="ARBA" id="ARBA00023134"/>
    </source>
</evidence>
<dbReference type="Pfam" id="PF00350">
    <property type="entry name" value="Dynamin_N"/>
    <property type="match status" value="1"/>
</dbReference>
<feature type="domain" description="Dynamin-type G" evidence="5">
    <location>
        <begin position="137"/>
        <end position="434"/>
    </location>
</feature>
<dbReference type="InterPro" id="IPR030381">
    <property type="entry name" value="G_DYNAMIN_dom"/>
</dbReference>
<dbReference type="GO" id="GO:0048312">
    <property type="term" value="P:intracellular distribution of mitochondria"/>
    <property type="evidence" value="ECO:0007669"/>
    <property type="project" value="TreeGrafter"/>
</dbReference>
<dbReference type="Proteomes" id="UP000277212">
    <property type="component" value="Unassembled WGS sequence"/>
</dbReference>
<dbReference type="OrthoDB" id="415706at2759"/>
<feature type="region of interest" description="Disordered" evidence="3">
    <location>
        <begin position="1"/>
        <end position="72"/>
    </location>
</feature>
<dbReference type="SUPFAM" id="SSF52540">
    <property type="entry name" value="P-loop containing nucleoside triphosphate hydrolases"/>
    <property type="match status" value="1"/>
</dbReference>
<comment type="caution">
    <text evidence="6">The sequence shown here is derived from an EMBL/GenBank/DDBJ whole genome shotgun (WGS) entry which is preliminary data.</text>
</comment>
<dbReference type="InterPro" id="IPR045063">
    <property type="entry name" value="Dynamin_N"/>
</dbReference>
<evidence type="ECO:0000256" key="1">
    <source>
        <dbReference type="ARBA" id="ARBA00022741"/>
    </source>
</evidence>
<feature type="domain" description="GED" evidence="4">
    <location>
        <begin position="735"/>
        <end position="828"/>
    </location>
</feature>
<dbReference type="PANTHER" id="PTHR11566:SF21">
    <property type="entry name" value="DYNAMIN RELATED PROTEIN 1, ISOFORM A"/>
    <property type="match status" value="1"/>
</dbReference>
<dbReference type="GO" id="GO:0006897">
    <property type="term" value="P:endocytosis"/>
    <property type="evidence" value="ECO:0007669"/>
    <property type="project" value="TreeGrafter"/>
</dbReference>
<dbReference type="GO" id="GO:0000266">
    <property type="term" value="P:mitochondrial fission"/>
    <property type="evidence" value="ECO:0007669"/>
    <property type="project" value="TreeGrafter"/>
</dbReference>
<evidence type="ECO:0000313" key="6">
    <source>
        <dbReference type="EMBL" id="RMJ03736.1"/>
    </source>
</evidence>
<dbReference type="PROSITE" id="PS51388">
    <property type="entry name" value="GED"/>
    <property type="match status" value="1"/>
</dbReference>
<evidence type="ECO:0000259" key="4">
    <source>
        <dbReference type="PROSITE" id="PS51388"/>
    </source>
</evidence>
<dbReference type="GO" id="GO:0016559">
    <property type="term" value="P:peroxisome fission"/>
    <property type="evidence" value="ECO:0007669"/>
    <property type="project" value="TreeGrafter"/>
</dbReference>
<keyword evidence="2" id="KW-0342">GTP-binding</keyword>
<gene>
    <name evidence="6" type="ORF">CDV36_014738</name>
</gene>
<dbReference type="AlphaFoldDB" id="A0A3M2REJ9"/>
<dbReference type="InterPro" id="IPR022812">
    <property type="entry name" value="Dynamin"/>
</dbReference>
<evidence type="ECO:0000256" key="3">
    <source>
        <dbReference type="SAM" id="MobiDB-lite"/>
    </source>
</evidence>
<name>A0A3M2REJ9_9HYPO</name>
<keyword evidence="1" id="KW-0547">Nucleotide-binding</keyword>
<dbReference type="SMART" id="SM00053">
    <property type="entry name" value="DYNc"/>
    <property type="match status" value="1"/>
</dbReference>
<organism evidence="6 7">
    <name type="scientific">Fusarium kuroshium</name>
    <dbReference type="NCBI Taxonomy" id="2010991"/>
    <lineage>
        <taxon>Eukaryota</taxon>
        <taxon>Fungi</taxon>
        <taxon>Dikarya</taxon>
        <taxon>Ascomycota</taxon>
        <taxon>Pezizomycotina</taxon>
        <taxon>Sordariomycetes</taxon>
        <taxon>Hypocreomycetidae</taxon>
        <taxon>Hypocreales</taxon>
        <taxon>Nectriaceae</taxon>
        <taxon>Fusarium</taxon>
        <taxon>Fusarium solani species complex</taxon>
    </lineage>
</organism>
<feature type="compositionally biased region" description="Low complexity" evidence="3">
    <location>
        <begin position="7"/>
        <end position="20"/>
    </location>
</feature>
<dbReference type="InterPro" id="IPR020850">
    <property type="entry name" value="GED_dom"/>
</dbReference>
<dbReference type="STRING" id="2010991.A0A3M2REJ9"/>
<accession>A0A3M2REJ9</accession>
<dbReference type="Gene3D" id="3.40.50.300">
    <property type="entry name" value="P-loop containing nucleotide triphosphate hydrolases"/>
    <property type="match status" value="1"/>
</dbReference>
<reference evidence="6 7" key="1">
    <citation type="submission" date="2017-06" db="EMBL/GenBank/DDBJ databases">
        <title>Comparative genomic analysis of Ambrosia Fusariam Clade fungi.</title>
        <authorList>
            <person name="Stajich J.E."/>
            <person name="Carrillo J."/>
            <person name="Kijimoto T."/>
            <person name="Eskalen A."/>
            <person name="O'Donnell K."/>
            <person name="Kasson M."/>
        </authorList>
    </citation>
    <scope>NUCLEOTIDE SEQUENCE [LARGE SCALE GENOMIC DNA]</scope>
    <source>
        <strain evidence="6">UCR3666</strain>
    </source>
</reference>
<dbReference type="InterPro" id="IPR000375">
    <property type="entry name" value="Dynamin_stalk"/>
</dbReference>
<dbReference type="PANTHER" id="PTHR11566">
    <property type="entry name" value="DYNAMIN"/>
    <property type="match status" value="1"/>
</dbReference>
<proteinExistence type="predicted"/>